<dbReference type="EMBL" id="KN648125">
    <property type="protein sequence ID" value="KHN35640.1"/>
    <property type="molecule type" value="Genomic_DNA"/>
</dbReference>
<accession>A0A0B2SVK1</accession>
<gene>
    <name evidence="2" type="ORF">glysoja_030992</name>
</gene>
<dbReference type="PANTHER" id="PTHR34072:SF55">
    <property type="entry name" value="DNA_RNA POLYMERASES SUPERFAMILY PROTEIN"/>
    <property type="match status" value="1"/>
</dbReference>
<dbReference type="AlphaFoldDB" id="A0A0B2SVK1"/>
<evidence type="ECO:0000313" key="2">
    <source>
        <dbReference type="EMBL" id="KHN35640.1"/>
    </source>
</evidence>
<dbReference type="Proteomes" id="UP000053555">
    <property type="component" value="Unassembled WGS sequence"/>
</dbReference>
<evidence type="ECO:0000259" key="1">
    <source>
        <dbReference type="Pfam" id="PF17921"/>
    </source>
</evidence>
<dbReference type="PANTHER" id="PTHR34072">
    <property type="entry name" value="ENZYMATIC POLYPROTEIN-RELATED"/>
    <property type="match status" value="1"/>
</dbReference>
<organism evidence="2">
    <name type="scientific">Glycine soja</name>
    <name type="common">Wild soybean</name>
    <dbReference type="NCBI Taxonomy" id="3848"/>
    <lineage>
        <taxon>Eukaryota</taxon>
        <taxon>Viridiplantae</taxon>
        <taxon>Streptophyta</taxon>
        <taxon>Embryophyta</taxon>
        <taxon>Tracheophyta</taxon>
        <taxon>Spermatophyta</taxon>
        <taxon>Magnoliopsida</taxon>
        <taxon>eudicotyledons</taxon>
        <taxon>Gunneridae</taxon>
        <taxon>Pentapetalae</taxon>
        <taxon>rosids</taxon>
        <taxon>fabids</taxon>
        <taxon>Fabales</taxon>
        <taxon>Fabaceae</taxon>
        <taxon>Papilionoideae</taxon>
        <taxon>50 kb inversion clade</taxon>
        <taxon>NPAAA clade</taxon>
        <taxon>indigoferoid/millettioid clade</taxon>
        <taxon>Phaseoleae</taxon>
        <taxon>Glycine</taxon>
        <taxon>Glycine subgen. Soja</taxon>
    </lineage>
</organism>
<protein>
    <recommendedName>
        <fullName evidence="1">Integrase zinc-binding domain-containing protein</fullName>
    </recommendedName>
</protein>
<dbReference type="InterPro" id="IPR041588">
    <property type="entry name" value="Integrase_H2C2"/>
</dbReference>
<feature type="non-terminal residue" evidence="2">
    <location>
        <position position="237"/>
    </location>
</feature>
<name>A0A0B2SVK1_GLYSO</name>
<dbReference type="SUPFAM" id="SSF53098">
    <property type="entry name" value="Ribonuclease H-like"/>
    <property type="match status" value="1"/>
</dbReference>
<dbReference type="InterPro" id="IPR036397">
    <property type="entry name" value="RNaseH_sf"/>
</dbReference>
<dbReference type="Gene3D" id="1.10.340.70">
    <property type="match status" value="1"/>
</dbReference>
<proteinExistence type="predicted"/>
<sequence>SLKFLTEQRVMGEDQQKWIAKLIGYDFEVKYKPGKENNAADALSRQMTYATITTVQCEVWEGLEDEVQNDEKLKVLVQALVGDPLSHPGYQLKGGRLYHEGRVVIPKNSPRIAWLLHEFHATAVGGHSGYLRTYKKISGLVYWEGMRKQIKELTKYAHFLPVSHPYTAKDIASLFIKEIVRLHGFPTSIVSDRDKVFLSNFWCLTGRQPKQWPKWLAWAEYWYNTNYHASLKTTPFE</sequence>
<reference evidence="2" key="1">
    <citation type="submission" date="2014-07" db="EMBL/GenBank/DDBJ databases">
        <title>Identification of a novel salt tolerance gene in wild soybean by whole-genome sequencing.</title>
        <authorList>
            <person name="Lam H.-M."/>
            <person name="Qi X."/>
            <person name="Li M.-W."/>
            <person name="Liu X."/>
            <person name="Xie M."/>
            <person name="Ni M."/>
            <person name="Xu X."/>
        </authorList>
    </citation>
    <scope>NUCLEOTIDE SEQUENCE [LARGE SCALE GENOMIC DNA]</scope>
    <source>
        <tissue evidence="2">Root</tissue>
    </source>
</reference>
<dbReference type="Pfam" id="PF17921">
    <property type="entry name" value="Integrase_H2C2"/>
    <property type="match status" value="1"/>
</dbReference>
<dbReference type="InterPro" id="IPR012337">
    <property type="entry name" value="RNaseH-like_sf"/>
</dbReference>
<feature type="domain" description="Integrase zinc-binding" evidence="1">
    <location>
        <begin position="115"/>
        <end position="155"/>
    </location>
</feature>
<feature type="non-terminal residue" evidence="2">
    <location>
        <position position="1"/>
    </location>
</feature>
<dbReference type="GO" id="GO:0003676">
    <property type="term" value="F:nucleic acid binding"/>
    <property type="evidence" value="ECO:0007669"/>
    <property type="project" value="InterPro"/>
</dbReference>
<dbReference type="Gene3D" id="3.30.420.10">
    <property type="entry name" value="Ribonuclease H-like superfamily/Ribonuclease H"/>
    <property type="match status" value="2"/>
</dbReference>